<dbReference type="EMBL" id="SLUB01000035">
    <property type="protein sequence ID" value="THE11024.1"/>
    <property type="molecule type" value="Genomic_DNA"/>
</dbReference>
<reference evidence="2 3" key="1">
    <citation type="journal article" date="2019" name="Indoor Air">
        <title>Impacts of indoor surface finishes on bacterial viability.</title>
        <authorList>
            <person name="Hu J."/>
            <person name="Maamar S.B."/>
            <person name="Glawe A.J."/>
            <person name="Gottel N."/>
            <person name="Gilbert J.A."/>
            <person name="Hartmann E.M."/>
        </authorList>
    </citation>
    <scope>NUCLEOTIDE SEQUENCE [LARGE SCALE GENOMIC DNA]</scope>
    <source>
        <strain evidence="2 3">AF060A6</strain>
    </source>
</reference>
<evidence type="ECO:0000313" key="2">
    <source>
        <dbReference type="EMBL" id="THE11024.1"/>
    </source>
</evidence>
<dbReference type="Proteomes" id="UP000306477">
    <property type="component" value="Unassembled WGS sequence"/>
</dbReference>
<dbReference type="Gene3D" id="1.25.40.10">
    <property type="entry name" value="Tetratricopeptide repeat domain"/>
    <property type="match status" value="1"/>
</dbReference>
<dbReference type="GO" id="GO:0000271">
    <property type="term" value="P:polysaccharide biosynthetic process"/>
    <property type="evidence" value="ECO:0007669"/>
    <property type="project" value="InterPro"/>
</dbReference>
<dbReference type="InterPro" id="IPR011990">
    <property type="entry name" value="TPR-like_helical_dom_sf"/>
</dbReference>
<evidence type="ECO:0000256" key="1">
    <source>
        <dbReference type="SAM" id="Coils"/>
    </source>
</evidence>
<keyword evidence="3" id="KW-1185">Reference proteome</keyword>
<dbReference type="OrthoDB" id="543755at2"/>
<protein>
    <submittedName>
        <fullName evidence="2">Capsular polysaccharide biosynthesis protein</fullName>
    </submittedName>
</protein>
<feature type="coiled-coil region" evidence="1">
    <location>
        <begin position="733"/>
        <end position="767"/>
    </location>
</feature>
<evidence type="ECO:0000313" key="3">
    <source>
        <dbReference type="Proteomes" id="UP000306477"/>
    </source>
</evidence>
<gene>
    <name evidence="2" type="ORF">E1I69_16585</name>
</gene>
<dbReference type="CDD" id="cd16439">
    <property type="entry name" value="beta_Kdo_transferase_KpsC_2"/>
    <property type="match status" value="3"/>
</dbReference>
<dbReference type="SUPFAM" id="SSF48452">
    <property type="entry name" value="TPR-like"/>
    <property type="match status" value="1"/>
</dbReference>
<accession>A0A4S3PP30</accession>
<proteinExistence type="predicted"/>
<sequence length="1513" mass="174631">MRLWKGLKMKLKKKTKRTIKKALSQLNLYKPKNKTTQKKPFEEVGTNWNSSEKPIAFMFGFNPWKREHISHFFPEYRTAFVFGSADLYRLSPYFSKNKNHMVFIVWGYKEPDEIREYAKKKKIKLIRTEDGFVRSVDLGAGHSLPMSIVIDEKYLYFHSKEPSELEMILQTYDFQSHPDLLSRATANMERLIELGVSKYNHVGPADIDKIYGKKTKKRILVIGQVEEDASIKYGCDREITNNDLVWEAYRENPDAEIIYKPHPDVLNGHRNMVSDPMAVSHISKVVTEPLSLVDSLKTIDHVYTITSLSGFEALIRGIPVTCFGLPFYAGWGLTDDRQQNNRRTRNLTIEELFAGAYLLYPRYISLQTNELIDCEQAIDELTEQIKLERPKDEQENIQKLAEGTKKMKKKPFEEVGVNWEKSDKPIAFMFGFNPWKREHIKHFFPEFRTAFVFGSATLKRLKPYFENENIVFIVWGYKEPDEIREYAEEKGIKLIRTEDGFVRSVDLGAGHSLPMSIVADKQGLYFNSQEPSELEMILQTYDFKKHPELIEKAKANIEKLIHTRVSKYNHVGPINVKKIYGEKTKKRILVIGQVEEDASIKYGCDREITNNDLVWAAYNENPDAEIIYKPHPDVLTGHRDIVSNPKDVAHIAKVVTEPLSLVDALQTIDHVYTITSLSGFEALMRGIDVTCFGMPFYAGWGLTDDRQKNTRRTRKLTIEELFAGAYLLYPKYMSLETNELVDCEEAINELVEKIKSIRAQEEEVFKEKLLEKRKKMKKPYEEVGGNWKDTDKPIAFMFGFNPWKREHMSHFFPEYRTAFVFGKADLDKLLPFMIDKTDFVFIVWGFKELDEIREYAEEKGIKLLRAEDGFVRSLGLGAGHNLPMSIVADEKTLYFDSRGPSQLEHILQTYDFESDPELIETAKRNMEKLIYTGISKYNHVGPTDIEKIYGKKTKKRILVIGQVEEDASIKYGCNREITNNDLVWAAYRENPDAEIIYKPHPDVLTGHRNMVSDPMAVSHISKVVTDPLSLVDSLKTIDHVYTITSLSGFEALIRGISVTCFGSPFYAGWGLTDDRQKNDRRTRKLTIEQLFAGAYLLYPRYISLETNKLIDCEQTIDELLLSKINHMMSEVDESRNEIAIADLETLINKAIELEVNVQDHYLKLAQLSEFKHDYDRSIDYYKDVLQMTKDYAMKANVCYKIADVNIKSGNRSSEETKAYLYEAINMTNDHHFQILLTKYVWENEGLTKECLNLAGRLERKVAGLSAEELMLLAAIKNDAGFYNQALGFVERAIMLDSEIVNQIRYLSLTSMVYERRPDLIEGSDMENFNYRKLKEFAGTFEQMVRDANGDICIVGNHASIADIGKGEWVNNRKLVIRLDNYSIEYPKSLDYGTKTNVWMKEPNYDKCGRRNVNQFDLVLINGANLEHTNQSGMDLIVDFIDAGKPVQTAPHQIYIELVKKLNAKPSTEMLILYWIYKIQGPINSENILGYTCDNPKERSVLKNILKEENLQLA</sequence>
<comment type="caution">
    <text evidence="2">The sequence shown here is derived from an EMBL/GenBank/DDBJ whole genome shotgun (WGS) entry which is preliminary data.</text>
</comment>
<dbReference type="Pfam" id="PF05159">
    <property type="entry name" value="Capsule_synth"/>
    <property type="match status" value="3"/>
</dbReference>
<dbReference type="InterPro" id="IPR007833">
    <property type="entry name" value="Capsule_polysaccharide_synth"/>
</dbReference>
<name>A0A4S3PP30_9BACI</name>
<organism evidence="2 3">
    <name type="scientific">Bacillus timonensis</name>
    <dbReference type="NCBI Taxonomy" id="1033734"/>
    <lineage>
        <taxon>Bacteria</taxon>
        <taxon>Bacillati</taxon>
        <taxon>Bacillota</taxon>
        <taxon>Bacilli</taxon>
        <taxon>Bacillales</taxon>
        <taxon>Bacillaceae</taxon>
        <taxon>Bacillus</taxon>
    </lineage>
</organism>
<dbReference type="GO" id="GO:0015774">
    <property type="term" value="P:polysaccharide transport"/>
    <property type="evidence" value="ECO:0007669"/>
    <property type="project" value="InterPro"/>
</dbReference>
<keyword evidence="1" id="KW-0175">Coiled coil</keyword>